<evidence type="ECO:0000313" key="2">
    <source>
        <dbReference type="EMBL" id="TWT94295.1"/>
    </source>
</evidence>
<evidence type="ECO:0008006" key="4">
    <source>
        <dbReference type="Google" id="ProtNLM"/>
    </source>
</evidence>
<feature type="region of interest" description="Disordered" evidence="1">
    <location>
        <begin position="59"/>
        <end position="87"/>
    </location>
</feature>
<proteinExistence type="predicted"/>
<dbReference type="EMBL" id="SJPM01000008">
    <property type="protein sequence ID" value="TWT94295.1"/>
    <property type="molecule type" value="Genomic_DNA"/>
</dbReference>
<comment type="caution">
    <text evidence="2">The sequence shown here is derived from an EMBL/GenBank/DDBJ whole genome shotgun (WGS) entry which is preliminary data.</text>
</comment>
<name>A0A5C6A4H6_9BACT</name>
<keyword evidence="3" id="KW-1185">Reference proteome</keyword>
<organism evidence="2 3">
    <name type="scientific">Neorhodopirellula pilleata</name>
    <dbReference type="NCBI Taxonomy" id="2714738"/>
    <lineage>
        <taxon>Bacteria</taxon>
        <taxon>Pseudomonadati</taxon>
        <taxon>Planctomycetota</taxon>
        <taxon>Planctomycetia</taxon>
        <taxon>Pirellulales</taxon>
        <taxon>Pirellulaceae</taxon>
        <taxon>Neorhodopirellula</taxon>
    </lineage>
</organism>
<dbReference type="Pfam" id="PF13267">
    <property type="entry name" value="DUF4058"/>
    <property type="match status" value="1"/>
</dbReference>
<dbReference type="InterPro" id="IPR025132">
    <property type="entry name" value="DUF4058"/>
</dbReference>
<evidence type="ECO:0000313" key="3">
    <source>
        <dbReference type="Proteomes" id="UP000316213"/>
    </source>
</evidence>
<dbReference type="OrthoDB" id="266247at2"/>
<sequence>MPIHDWSLVDSGIFHDFHQSWIVEIGRALNGGLLPKDYYALIEQHAGGPVPDVLTLERRASPNDDGPANRIRSSVPDYQTGASPLTTAEVPPTVAHTHSIDENLLYVRKSSTLVLRHVSGDDVVGFIEIVSPGNKHSQSSIRQLIDKIGDAVARGCHVLVVDLHGPTPRDQRGLHAQYWMDWYADPTAPGVTKECPLGLATYCACDPPIAYFEPTAVGKTLIDMPAFLTAQAYVNVPLEPTYRKAWDGFPDRWKAVLAGDQSQ</sequence>
<dbReference type="RefSeq" id="WP_146579217.1">
    <property type="nucleotide sequence ID" value="NZ_SJPM01000008.1"/>
</dbReference>
<gene>
    <name evidence="2" type="ORF">Pla100_39060</name>
</gene>
<evidence type="ECO:0000256" key="1">
    <source>
        <dbReference type="SAM" id="MobiDB-lite"/>
    </source>
</evidence>
<dbReference type="Proteomes" id="UP000316213">
    <property type="component" value="Unassembled WGS sequence"/>
</dbReference>
<feature type="compositionally biased region" description="Polar residues" evidence="1">
    <location>
        <begin position="76"/>
        <end position="86"/>
    </location>
</feature>
<accession>A0A5C6A4H6</accession>
<reference evidence="2 3" key="1">
    <citation type="submission" date="2019-02" db="EMBL/GenBank/DDBJ databases">
        <title>Deep-cultivation of Planctomycetes and their phenomic and genomic characterization uncovers novel biology.</title>
        <authorList>
            <person name="Wiegand S."/>
            <person name="Jogler M."/>
            <person name="Boedeker C."/>
            <person name="Pinto D."/>
            <person name="Vollmers J."/>
            <person name="Rivas-Marin E."/>
            <person name="Kohn T."/>
            <person name="Peeters S.H."/>
            <person name="Heuer A."/>
            <person name="Rast P."/>
            <person name="Oberbeckmann S."/>
            <person name="Bunk B."/>
            <person name="Jeske O."/>
            <person name="Meyerdierks A."/>
            <person name="Storesund J.E."/>
            <person name="Kallscheuer N."/>
            <person name="Luecker S."/>
            <person name="Lage O.M."/>
            <person name="Pohl T."/>
            <person name="Merkel B.J."/>
            <person name="Hornburger P."/>
            <person name="Mueller R.-W."/>
            <person name="Bruemmer F."/>
            <person name="Labrenz M."/>
            <person name="Spormann A.M."/>
            <person name="Op Den Camp H."/>
            <person name="Overmann J."/>
            <person name="Amann R."/>
            <person name="Jetten M.S.M."/>
            <person name="Mascher T."/>
            <person name="Medema M.H."/>
            <person name="Devos D.P."/>
            <person name="Kaster A.-K."/>
            <person name="Ovreas L."/>
            <person name="Rohde M."/>
            <person name="Galperin M.Y."/>
            <person name="Jogler C."/>
        </authorList>
    </citation>
    <scope>NUCLEOTIDE SEQUENCE [LARGE SCALE GENOMIC DNA]</scope>
    <source>
        <strain evidence="2 3">Pla100</strain>
    </source>
</reference>
<dbReference type="AlphaFoldDB" id="A0A5C6A4H6"/>
<protein>
    <recommendedName>
        <fullName evidence="4">DUF4058 domain-containing protein</fullName>
    </recommendedName>
</protein>